<feature type="transmembrane region" description="Helical" evidence="2">
    <location>
        <begin position="6"/>
        <end position="24"/>
    </location>
</feature>
<proteinExistence type="predicted"/>
<sequence>MTSTSNLFVIIINIILCADFFFFLSNSPEFALLQTVVRVSCAVTDTAAACHLWPPDPGQVSHYSPRTTKKPRDKTTCGDGQGPRHRGRSRRSRIAPVRTTIRLSEANCIGSIDDSTSTGGNS</sequence>
<comment type="caution">
    <text evidence="3">The sequence shown here is derived from an EMBL/GenBank/DDBJ whole genome shotgun (WGS) entry which is preliminary data.</text>
</comment>
<protein>
    <submittedName>
        <fullName evidence="3">Uncharacterized protein</fullName>
    </submittedName>
</protein>
<accession>A0A6A4S1M5</accession>
<evidence type="ECO:0000313" key="4">
    <source>
        <dbReference type="Proteomes" id="UP000438429"/>
    </source>
</evidence>
<name>A0A6A4S1M5_SCOMX</name>
<evidence type="ECO:0000256" key="1">
    <source>
        <dbReference type="SAM" id="MobiDB-lite"/>
    </source>
</evidence>
<dbReference type="EMBL" id="VEVO01000020">
    <property type="protein sequence ID" value="KAF0025272.1"/>
    <property type="molecule type" value="Genomic_DNA"/>
</dbReference>
<keyword evidence="2" id="KW-0812">Transmembrane</keyword>
<dbReference type="Proteomes" id="UP000438429">
    <property type="component" value="Unassembled WGS sequence"/>
</dbReference>
<feature type="region of interest" description="Disordered" evidence="1">
    <location>
        <begin position="55"/>
        <end position="96"/>
    </location>
</feature>
<feature type="compositionally biased region" description="Basic residues" evidence="1">
    <location>
        <begin position="83"/>
        <end position="93"/>
    </location>
</feature>
<reference evidence="3 4" key="1">
    <citation type="submission" date="2019-06" db="EMBL/GenBank/DDBJ databases">
        <title>Draft genomes of female and male turbot (Scophthalmus maximus).</title>
        <authorList>
            <person name="Xu H."/>
            <person name="Xu X.-W."/>
            <person name="Shao C."/>
            <person name="Chen S."/>
        </authorList>
    </citation>
    <scope>NUCLEOTIDE SEQUENCE [LARGE SCALE GENOMIC DNA]</scope>
    <source>
        <strain evidence="3">Ysfricsl-2016a</strain>
        <tissue evidence="3">Blood</tissue>
    </source>
</reference>
<keyword evidence="2" id="KW-0472">Membrane</keyword>
<keyword evidence="2" id="KW-1133">Transmembrane helix</keyword>
<organism evidence="3 4">
    <name type="scientific">Scophthalmus maximus</name>
    <name type="common">Turbot</name>
    <name type="synonym">Psetta maxima</name>
    <dbReference type="NCBI Taxonomy" id="52904"/>
    <lineage>
        <taxon>Eukaryota</taxon>
        <taxon>Metazoa</taxon>
        <taxon>Chordata</taxon>
        <taxon>Craniata</taxon>
        <taxon>Vertebrata</taxon>
        <taxon>Euteleostomi</taxon>
        <taxon>Actinopterygii</taxon>
        <taxon>Neopterygii</taxon>
        <taxon>Teleostei</taxon>
        <taxon>Neoteleostei</taxon>
        <taxon>Acanthomorphata</taxon>
        <taxon>Carangaria</taxon>
        <taxon>Pleuronectiformes</taxon>
        <taxon>Pleuronectoidei</taxon>
        <taxon>Scophthalmidae</taxon>
        <taxon>Scophthalmus</taxon>
    </lineage>
</organism>
<gene>
    <name evidence="3" type="ORF">F2P81_022153</name>
</gene>
<dbReference type="AlphaFoldDB" id="A0A6A4S1M5"/>
<evidence type="ECO:0000256" key="2">
    <source>
        <dbReference type="SAM" id="Phobius"/>
    </source>
</evidence>
<evidence type="ECO:0000313" key="3">
    <source>
        <dbReference type="EMBL" id="KAF0025272.1"/>
    </source>
</evidence>